<protein>
    <recommendedName>
        <fullName evidence="2">ATP-dependent DNA helicase</fullName>
    </recommendedName>
</protein>
<dbReference type="EMBL" id="KQ421992">
    <property type="protein sequence ID" value="KOF75849.1"/>
    <property type="molecule type" value="Genomic_DNA"/>
</dbReference>
<name>A0A0L8GG71_OCTBM</name>
<dbReference type="AlphaFoldDB" id="A0A0L8GG71"/>
<dbReference type="InterPro" id="IPR027417">
    <property type="entry name" value="P-loop_NTPase"/>
</dbReference>
<reference evidence="1" key="1">
    <citation type="submission" date="2015-07" db="EMBL/GenBank/DDBJ databases">
        <title>MeaNS - Measles Nucleotide Surveillance Program.</title>
        <authorList>
            <person name="Tran T."/>
            <person name="Druce J."/>
        </authorList>
    </citation>
    <scope>NUCLEOTIDE SEQUENCE</scope>
    <source>
        <strain evidence="1">UCB-OBI-ISO-001</strain>
        <tissue evidence="1">Gonad</tissue>
    </source>
</reference>
<sequence length="80" mass="8962">MQRNSTRDPADDGRGKGKVVFIPKIPLTPTDCPFPVRRFQFLIKLSFAMTINKAQGQSLKVVGFDLRTPCFAHGQFYVGC</sequence>
<evidence type="ECO:0000313" key="1">
    <source>
        <dbReference type="EMBL" id="KOF75849.1"/>
    </source>
</evidence>
<evidence type="ECO:0008006" key="2">
    <source>
        <dbReference type="Google" id="ProtNLM"/>
    </source>
</evidence>
<proteinExistence type="predicted"/>
<gene>
    <name evidence="1" type="ORF">OCBIM_22034165mg</name>
</gene>
<organism evidence="1">
    <name type="scientific">Octopus bimaculoides</name>
    <name type="common">California two-spotted octopus</name>
    <dbReference type="NCBI Taxonomy" id="37653"/>
    <lineage>
        <taxon>Eukaryota</taxon>
        <taxon>Metazoa</taxon>
        <taxon>Spiralia</taxon>
        <taxon>Lophotrochozoa</taxon>
        <taxon>Mollusca</taxon>
        <taxon>Cephalopoda</taxon>
        <taxon>Coleoidea</taxon>
        <taxon>Octopodiformes</taxon>
        <taxon>Octopoda</taxon>
        <taxon>Incirrata</taxon>
        <taxon>Octopodidae</taxon>
        <taxon>Octopus</taxon>
    </lineage>
</organism>
<accession>A0A0L8GG71</accession>
<dbReference type="STRING" id="37653.A0A0L8GG71"/>
<dbReference type="SUPFAM" id="SSF52540">
    <property type="entry name" value="P-loop containing nucleoside triphosphate hydrolases"/>
    <property type="match status" value="1"/>
</dbReference>